<keyword evidence="2" id="KW-1185">Reference proteome</keyword>
<accession>A0A949WWJ7</accession>
<dbReference type="PANTHER" id="PTHR39183">
    <property type="entry name" value="SPORE COAT PROTEIN F-LIKE PROTEIN YHCQ"/>
    <property type="match status" value="1"/>
</dbReference>
<protein>
    <submittedName>
        <fullName evidence="1">Spore coat protein</fullName>
    </submittedName>
</protein>
<evidence type="ECO:0000313" key="1">
    <source>
        <dbReference type="EMBL" id="MBV7274897.1"/>
    </source>
</evidence>
<keyword evidence="1" id="KW-0946">Virion</keyword>
<dbReference type="AlphaFoldDB" id="A0A949WWJ7"/>
<proteinExistence type="predicted"/>
<evidence type="ECO:0000313" key="2">
    <source>
        <dbReference type="Proteomes" id="UP000694308"/>
    </source>
</evidence>
<dbReference type="PANTHER" id="PTHR39183:SF1">
    <property type="entry name" value="SPORE COAT PROTEIN F-LIKE PROTEIN YHCQ"/>
    <property type="match status" value="1"/>
</dbReference>
<name>A0A949WWJ7_9CLOT</name>
<dbReference type="Proteomes" id="UP000694308">
    <property type="component" value="Unassembled WGS sequence"/>
</dbReference>
<organism evidence="1 2">
    <name type="scientific">Clostridium thailandense</name>
    <dbReference type="NCBI Taxonomy" id="2794346"/>
    <lineage>
        <taxon>Bacteria</taxon>
        <taxon>Bacillati</taxon>
        <taxon>Bacillota</taxon>
        <taxon>Clostridia</taxon>
        <taxon>Eubacteriales</taxon>
        <taxon>Clostridiaceae</taxon>
        <taxon>Clostridium</taxon>
    </lineage>
</organism>
<dbReference type="InterPro" id="IPR012851">
    <property type="entry name" value="Spore_coat_CotF-like"/>
</dbReference>
<sequence>MLVSSKASIVTLAKAAVEAVNPQLRQILSCQLTNAVNEHFRLSDIAVNKQWYNSNPNLEQQIQQDVKEVQNLS</sequence>
<reference evidence="1" key="1">
    <citation type="submission" date="2020-12" db="EMBL/GenBank/DDBJ databases">
        <title>Clostridium thailandense sp. nov., a novel acetogenic bacterium isolated from peat land soil in Thailand.</title>
        <authorList>
            <person name="Chaikitkaew S."/>
            <person name="Birkeland N.K."/>
        </authorList>
    </citation>
    <scope>NUCLEOTIDE SEQUENCE</scope>
    <source>
        <strain evidence="1">PL3</strain>
    </source>
</reference>
<comment type="caution">
    <text evidence="1">The sequence shown here is derived from an EMBL/GenBank/DDBJ whole genome shotgun (WGS) entry which is preliminary data.</text>
</comment>
<gene>
    <name evidence="1" type="ORF">I6U48_18530</name>
</gene>
<keyword evidence="1" id="KW-0167">Capsid protein</keyword>
<dbReference type="Pfam" id="PF07875">
    <property type="entry name" value="Coat_F"/>
    <property type="match status" value="1"/>
</dbReference>
<dbReference type="EMBL" id="JAEEGC010000101">
    <property type="protein sequence ID" value="MBV7274897.1"/>
    <property type="molecule type" value="Genomic_DNA"/>
</dbReference>